<gene>
    <name evidence="2" type="ORF">K9S39_15890</name>
</gene>
<sequence length="119" mass="12995">MFPKSKPGKLALYALSGALTTAVAAGPAVAVSSGDDHHKKHKVYKGKVIAKTGLLKRRGPSTKYKVVGSNPYNKVIKIKCKVNGENIKGNPRWYKLKDGSYSFSSARYIMNIGKAPRWC</sequence>
<evidence type="ECO:0000313" key="3">
    <source>
        <dbReference type="Proteomes" id="UP000830115"/>
    </source>
</evidence>
<feature type="signal peptide" evidence="1">
    <location>
        <begin position="1"/>
        <end position="24"/>
    </location>
</feature>
<evidence type="ECO:0008006" key="4">
    <source>
        <dbReference type="Google" id="ProtNLM"/>
    </source>
</evidence>
<protein>
    <recommendedName>
        <fullName evidence="4">SH3 domain-containing protein</fullName>
    </recommendedName>
</protein>
<dbReference type="RefSeq" id="WP_248863986.1">
    <property type="nucleotide sequence ID" value="NZ_CP086322.1"/>
</dbReference>
<reference evidence="2" key="1">
    <citation type="submission" date="2021-10" db="EMBL/GenBank/DDBJ databases">
        <title>Streptomyces nigrumlapis sp.nov.,an antimicrobial producing actinobacterium isolated from Black Gobi rocks.</title>
        <authorList>
            <person name="Wen Y."/>
            <person name="Zhang W."/>
            <person name="Liu X.G."/>
        </authorList>
    </citation>
    <scope>NUCLEOTIDE SEQUENCE</scope>
    <source>
        <strain evidence="2">ST13-2-2</strain>
    </source>
</reference>
<proteinExistence type="predicted"/>
<keyword evidence="3" id="KW-1185">Reference proteome</keyword>
<organism evidence="2 3">
    <name type="scientific">Streptomyces halobius</name>
    <dbReference type="NCBI Taxonomy" id="2879846"/>
    <lineage>
        <taxon>Bacteria</taxon>
        <taxon>Bacillati</taxon>
        <taxon>Actinomycetota</taxon>
        <taxon>Actinomycetes</taxon>
        <taxon>Kitasatosporales</taxon>
        <taxon>Streptomycetaceae</taxon>
        <taxon>Streptomyces</taxon>
    </lineage>
</organism>
<dbReference type="Gene3D" id="2.30.30.40">
    <property type="entry name" value="SH3 Domains"/>
    <property type="match status" value="1"/>
</dbReference>
<name>A0ABY4M5U4_9ACTN</name>
<keyword evidence="1" id="KW-0732">Signal</keyword>
<dbReference type="Proteomes" id="UP000830115">
    <property type="component" value="Chromosome"/>
</dbReference>
<feature type="chain" id="PRO_5047036586" description="SH3 domain-containing protein" evidence="1">
    <location>
        <begin position="25"/>
        <end position="119"/>
    </location>
</feature>
<dbReference type="EMBL" id="CP086322">
    <property type="protein sequence ID" value="UQA93129.1"/>
    <property type="molecule type" value="Genomic_DNA"/>
</dbReference>
<evidence type="ECO:0000313" key="2">
    <source>
        <dbReference type="EMBL" id="UQA93129.1"/>
    </source>
</evidence>
<accession>A0ABY4M5U4</accession>
<evidence type="ECO:0000256" key="1">
    <source>
        <dbReference type="SAM" id="SignalP"/>
    </source>
</evidence>